<keyword evidence="2" id="KW-0732">Signal</keyword>
<feature type="transmembrane region" description="Helical" evidence="1">
    <location>
        <begin position="45"/>
        <end position="63"/>
    </location>
</feature>
<evidence type="ECO:0000313" key="3">
    <source>
        <dbReference type="EMBL" id="XAY03961.1"/>
    </source>
</evidence>
<evidence type="ECO:0000256" key="2">
    <source>
        <dbReference type="SAM" id="SignalP"/>
    </source>
</evidence>
<keyword evidence="1" id="KW-1133">Transmembrane helix</keyword>
<feature type="signal peptide" evidence="2">
    <location>
        <begin position="1"/>
        <end position="25"/>
    </location>
</feature>
<gene>
    <name evidence="3" type="ORF">DSM112329_00787</name>
</gene>
<protein>
    <recommendedName>
        <fullName evidence="4">TrbC/VIRB2 family protein</fullName>
    </recommendedName>
</protein>
<dbReference type="AlphaFoldDB" id="A0AAU7AQP4"/>
<sequence length="102" mass="11064">MPLTRKHLIAIAAIILLVLVEPSVAAAQASGNDVGENLSKLLRHYASQLYAGIIAIVSLVFLINRRYSELGTFLFASVVVAWLVFSPDQVSRAARAIGQQIF</sequence>
<evidence type="ECO:0000256" key="1">
    <source>
        <dbReference type="SAM" id="Phobius"/>
    </source>
</evidence>
<dbReference type="EMBL" id="CP114014">
    <property type="protein sequence ID" value="XAY03961.1"/>
    <property type="molecule type" value="Genomic_DNA"/>
</dbReference>
<keyword evidence="1" id="KW-0472">Membrane</keyword>
<accession>A0AAU7AQP4</accession>
<feature type="chain" id="PRO_5043616208" description="TrbC/VIRB2 family protein" evidence="2">
    <location>
        <begin position="26"/>
        <end position="102"/>
    </location>
</feature>
<organism evidence="3">
    <name type="scientific">Paraconexibacter sp. AEG42_29</name>
    <dbReference type="NCBI Taxonomy" id="2997339"/>
    <lineage>
        <taxon>Bacteria</taxon>
        <taxon>Bacillati</taxon>
        <taxon>Actinomycetota</taxon>
        <taxon>Thermoleophilia</taxon>
        <taxon>Solirubrobacterales</taxon>
        <taxon>Paraconexibacteraceae</taxon>
        <taxon>Paraconexibacter</taxon>
    </lineage>
</organism>
<proteinExistence type="predicted"/>
<dbReference type="RefSeq" id="WP_354700508.1">
    <property type="nucleotide sequence ID" value="NZ_CP114014.1"/>
</dbReference>
<dbReference type="KEGG" id="parq:DSM112329_00787"/>
<feature type="transmembrane region" description="Helical" evidence="1">
    <location>
        <begin position="70"/>
        <end position="85"/>
    </location>
</feature>
<keyword evidence="1" id="KW-0812">Transmembrane</keyword>
<reference evidence="3" key="1">
    <citation type="submission" date="2022-12" db="EMBL/GenBank/DDBJ databases">
        <title>Paraconexibacter alkalitolerans sp. nov. and Baekduia alba sp. nov., isolated from soil and emended description of the genera Paraconexibacter (Chun et al., 2020) and Baekduia (An et al., 2020).</title>
        <authorList>
            <person name="Vieira S."/>
            <person name="Huber K.J."/>
            <person name="Geppert A."/>
            <person name="Wolf J."/>
            <person name="Neumann-Schaal M."/>
            <person name="Muesken M."/>
            <person name="Overmann J."/>
        </authorList>
    </citation>
    <scope>NUCLEOTIDE SEQUENCE</scope>
    <source>
        <strain evidence="3">AEG42_29</strain>
    </source>
</reference>
<evidence type="ECO:0008006" key="4">
    <source>
        <dbReference type="Google" id="ProtNLM"/>
    </source>
</evidence>
<name>A0AAU7AQP4_9ACTN</name>